<dbReference type="Proteomes" id="UP001365128">
    <property type="component" value="Unassembled WGS sequence"/>
</dbReference>
<feature type="region of interest" description="Disordered" evidence="2">
    <location>
        <begin position="612"/>
        <end position="663"/>
    </location>
</feature>
<reference evidence="3 4" key="1">
    <citation type="submission" date="2024-04" db="EMBL/GenBank/DDBJ databases">
        <title>Phyllosticta paracitricarpa is synonymous to the EU quarantine fungus P. citricarpa based on phylogenomic analyses.</title>
        <authorList>
            <consortium name="Lawrence Berkeley National Laboratory"/>
            <person name="Van Ingen-Buijs V.A."/>
            <person name="Van Westerhoven A.C."/>
            <person name="Haridas S."/>
            <person name="Skiadas P."/>
            <person name="Martin F."/>
            <person name="Groenewald J.Z."/>
            <person name="Crous P.W."/>
            <person name="Seidl M.F."/>
        </authorList>
    </citation>
    <scope>NUCLEOTIDE SEQUENCE [LARGE SCALE GENOMIC DNA]</scope>
    <source>
        <strain evidence="3 4">CBS 122670</strain>
    </source>
</reference>
<keyword evidence="4" id="KW-1185">Reference proteome</keyword>
<protein>
    <submittedName>
        <fullName evidence="3">Uncharacterized protein</fullName>
    </submittedName>
</protein>
<sequence>MFPYPGPQDPVSMELNRLLYLVEQLSKERDDLRTAVAVHERIIEVMAMGLRSSGLTGNAETANHSREDITALERRITALEHQLDEVMALFKDPVEDFNGEPKLKPALVVLSKAFKNFLGLNKQKDPEPASAAPVAEWKEEGNQEDRTTCASRPVLEVKEYFKLPPTPRLVPVDRVARPAGPSRPQQSGLHPEIRNKQFFAAQTWRPHPKLSYRDLDIPAVPSFGGPIPGSTNPTPTNWSDLYSADTPAPAGNVRIWAHHDFSHRTVIVDPITKTSDLYTLIRKLHSGYFIESIHRAPSARVSGHDLVKINFLSTDDAYECVQLANIKDDLTGVPGASRAVVKHSETPTGPLSRYVQDAIFVHGATRILVVDNLPPALRGPREIRLQLELIFDHSLRALLKDPEFGDGSVRITFRAVGDAYRAANRWRKTTDPLWRGVKIWFAFDGDLPDLSTGNGSDNDDGHDDGHDGPGGMPPPPPPDSGDDDENYGNGNGGPPGDEDDDDSDGHGHGGPSGGNGSSGDGHNNDEDGSAGAGLANPPGPFNFVPQDMDPSPSRREALIAARKARGMAVCENHRPIIRRNRMGNACATHAMPMLAEASVDLSAAPSTSESSASAYSRASHGELPNSSRSSSNNVASDNAGAEAESSDTRSDEQTNEHSDSAGDHADLAAMPAEHGNTGLGITTGATVHTPDEVHYYSNGIETDNEGNPLADPDDPRLADTPSHQAAAQSNDTDAANNTIVGGILVRPGRALPDVVRRAMARSRWAN</sequence>
<feature type="compositionally biased region" description="Low complexity" evidence="2">
    <location>
        <begin position="625"/>
        <end position="638"/>
    </location>
</feature>
<feature type="compositionally biased region" description="Basic and acidic residues" evidence="2">
    <location>
        <begin position="136"/>
        <end position="147"/>
    </location>
</feature>
<evidence type="ECO:0000256" key="1">
    <source>
        <dbReference type="SAM" id="Coils"/>
    </source>
</evidence>
<proteinExistence type="predicted"/>
<name>A0ABR1MII8_9PEZI</name>
<evidence type="ECO:0000313" key="4">
    <source>
        <dbReference type="Proteomes" id="UP001365128"/>
    </source>
</evidence>
<evidence type="ECO:0000313" key="3">
    <source>
        <dbReference type="EMBL" id="KAK7550592.1"/>
    </source>
</evidence>
<feature type="coiled-coil region" evidence="1">
    <location>
        <begin position="15"/>
        <end position="89"/>
    </location>
</feature>
<accession>A0ABR1MII8</accession>
<feature type="compositionally biased region" description="Gly residues" evidence="2">
    <location>
        <begin position="508"/>
        <end position="519"/>
    </location>
</feature>
<organism evidence="3 4">
    <name type="scientific">Phyllosticta citricarpa</name>
    <dbReference type="NCBI Taxonomy" id="55181"/>
    <lineage>
        <taxon>Eukaryota</taxon>
        <taxon>Fungi</taxon>
        <taxon>Dikarya</taxon>
        <taxon>Ascomycota</taxon>
        <taxon>Pezizomycotina</taxon>
        <taxon>Dothideomycetes</taxon>
        <taxon>Dothideomycetes incertae sedis</taxon>
        <taxon>Botryosphaeriales</taxon>
        <taxon>Phyllostictaceae</taxon>
        <taxon>Phyllosticta</taxon>
    </lineage>
</organism>
<feature type="compositionally biased region" description="Basic and acidic residues" evidence="2">
    <location>
        <begin position="646"/>
        <end position="663"/>
    </location>
</feature>
<feature type="region of interest" description="Disordered" evidence="2">
    <location>
        <begin position="122"/>
        <end position="150"/>
    </location>
</feature>
<feature type="compositionally biased region" description="Polar residues" evidence="2">
    <location>
        <begin position="722"/>
        <end position="738"/>
    </location>
</feature>
<keyword evidence="1" id="KW-0175">Coiled coil</keyword>
<dbReference type="EMBL" id="JBBPDW010000007">
    <property type="protein sequence ID" value="KAK7550592.1"/>
    <property type="molecule type" value="Genomic_DNA"/>
</dbReference>
<feature type="region of interest" description="Disordered" evidence="2">
    <location>
        <begin position="696"/>
        <end position="738"/>
    </location>
</feature>
<feature type="region of interest" description="Disordered" evidence="2">
    <location>
        <begin position="448"/>
        <end position="552"/>
    </location>
</feature>
<evidence type="ECO:0000256" key="2">
    <source>
        <dbReference type="SAM" id="MobiDB-lite"/>
    </source>
</evidence>
<gene>
    <name evidence="3" type="ORF">IWX46DRAFT_416375</name>
</gene>
<comment type="caution">
    <text evidence="3">The sequence shown here is derived from an EMBL/GenBank/DDBJ whole genome shotgun (WGS) entry which is preliminary data.</text>
</comment>